<comment type="caution">
    <text evidence="2">The sequence shown here is derived from an EMBL/GenBank/DDBJ whole genome shotgun (WGS) entry which is preliminary data.</text>
</comment>
<keyword evidence="3" id="KW-1185">Reference proteome</keyword>
<evidence type="ECO:0000256" key="1">
    <source>
        <dbReference type="SAM" id="Phobius"/>
    </source>
</evidence>
<gene>
    <name evidence="2" type="ORF">E3N88_16561</name>
</gene>
<sequence>MTFEFQMESKLMEILSNLTSEKVKHGCIQEDLKAATTIVLVFQTLLFLIHDPVELDPVVYQYEERLKGHGEKEEEKGQLLMASEQKYGESNGRGRGRGKNHERGQVLEFGSLFWFFFWFPLAISVHVSCFMFPTLGHVSVLQSVFIYH</sequence>
<keyword evidence="1" id="KW-0812">Transmembrane</keyword>
<dbReference type="AlphaFoldDB" id="A0A5N6P0F6"/>
<dbReference type="EMBL" id="SZYD01000008">
    <property type="protein sequence ID" value="KAD5508858.1"/>
    <property type="molecule type" value="Genomic_DNA"/>
</dbReference>
<name>A0A5N6P0F6_9ASTR</name>
<protein>
    <submittedName>
        <fullName evidence="2">Uncharacterized protein</fullName>
    </submittedName>
</protein>
<keyword evidence="1" id="KW-1133">Transmembrane helix</keyword>
<evidence type="ECO:0000313" key="2">
    <source>
        <dbReference type="EMBL" id="KAD5508858.1"/>
    </source>
</evidence>
<keyword evidence="1" id="KW-0472">Membrane</keyword>
<proteinExistence type="predicted"/>
<evidence type="ECO:0000313" key="3">
    <source>
        <dbReference type="Proteomes" id="UP000326396"/>
    </source>
</evidence>
<accession>A0A5N6P0F6</accession>
<dbReference type="Proteomes" id="UP000326396">
    <property type="component" value="Linkage Group LG16"/>
</dbReference>
<reference evidence="2 3" key="1">
    <citation type="submission" date="2019-05" db="EMBL/GenBank/DDBJ databases">
        <title>Mikania micrantha, genome provides insights into the molecular mechanism of rapid growth.</title>
        <authorList>
            <person name="Liu B."/>
        </authorList>
    </citation>
    <scope>NUCLEOTIDE SEQUENCE [LARGE SCALE GENOMIC DNA]</scope>
    <source>
        <strain evidence="2">NLD-2019</strain>
        <tissue evidence="2">Leaf</tissue>
    </source>
</reference>
<feature type="transmembrane region" description="Helical" evidence="1">
    <location>
        <begin position="112"/>
        <end position="132"/>
    </location>
</feature>
<organism evidence="2 3">
    <name type="scientific">Mikania micrantha</name>
    <name type="common">bitter vine</name>
    <dbReference type="NCBI Taxonomy" id="192012"/>
    <lineage>
        <taxon>Eukaryota</taxon>
        <taxon>Viridiplantae</taxon>
        <taxon>Streptophyta</taxon>
        <taxon>Embryophyta</taxon>
        <taxon>Tracheophyta</taxon>
        <taxon>Spermatophyta</taxon>
        <taxon>Magnoliopsida</taxon>
        <taxon>eudicotyledons</taxon>
        <taxon>Gunneridae</taxon>
        <taxon>Pentapetalae</taxon>
        <taxon>asterids</taxon>
        <taxon>campanulids</taxon>
        <taxon>Asterales</taxon>
        <taxon>Asteraceae</taxon>
        <taxon>Asteroideae</taxon>
        <taxon>Heliantheae alliance</taxon>
        <taxon>Eupatorieae</taxon>
        <taxon>Mikania</taxon>
    </lineage>
</organism>